<dbReference type="AlphaFoldDB" id="A0A2H3DNU4"/>
<dbReference type="InParanoid" id="A0A2H3DNU4"/>
<dbReference type="EMBL" id="KZ293667">
    <property type="protein sequence ID" value="PBK89933.1"/>
    <property type="molecule type" value="Genomic_DNA"/>
</dbReference>
<keyword evidence="3" id="KW-1185">Reference proteome</keyword>
<evidence type="ECO:0000313" key="3">
    <source>
        <dbReference type="Proteomes" id="UP000217790"/>
    </source>
</evidence>
<dbReference type="Proteomes" id="UP000217790">
    <property type="component" value="Unassembled WGS sequence"/>
</dbReference>
<feature type="transmembrane region" description="Helical" evidence="1">
    <location>
        <begin position="61"/>
        <end position="84"/>
    </location>
</feature>
<keyword evidence="1" id="KW-1133">Transmembrane helix</keyword>
<protein>
    <submittedName>
        <fullName evidence="2">Uncharacterized protein</fullName>
    </submittedName>
</protein>
<gene>
    <name evidence="2" type="ORF">ARMGADRAFT_321728</name>
</gene>
<reference evidence="3" key="1">
    <citation type="journal article" date="2017" name="Nat. Ecol. Evol.">
        <title>Genome expansion and lineage-specific genetic innovations in the forest pathogenic fungi Armillaria.</title>
        <authorList>
            <person name="Sipos G."/>
            <person name="Prasanna A.N."/>
            <person name="Walter M.C."/>
            <person name="O'Connor E."/>
            <person name="Balint B."/>
            <person name="Krizsan K."/>
            <person name="Kiss B."/>
            <person name="Hess J."/>
            <person name="Varga T."/>
            <person name="Slot J."/>
            <person name="Riley R."/>
            <person name="Boka B."/>
            <person name="Rigling D."/>
            <person name="Barry K."/>
            <person name="Lee J."/>
            <person name="Mihaltcheva S."/>
            <person name="LaButti K."/>
            <person name="Lipzen A."/>
            <person name="Waldron R."/>
            <person name="Moloney N.M."/>
            <person name="Sperisen C."/>
            <person name="Kredics L."/>
            <person name="Vagvoelgyi C."/>
            <person name="Patrignani A."/>
            <person name="Fitzpatrick D."/>
            <person name="Nagy I."/>
            <person name="Doyle S."/>
            <person name="Anderson J.B."/>
            <person name="Grigoriev I.V."/>
            <person name="Gueldener U."/>
            <person name="Muensterkoetter M."/>
            <person name="Nagy L.G."/>
        </authorList>
    </citation>
    <scope>NUCLEOTIDE SEQUENCE [LARGE SCALE GENOMIC DNA]</scope>
    <source>
        <strain evidence="3">Ar21-2</strain>
    </source>
</reference>
<evidence type="ECO:0000313" key="2">
    <source>
        <dbReference type="EMBL" id="PBK89933.1"/>
    </source>
</evidence>
<feature type="transmembrane region" description="Helical" evidence="1">
    <location>
        <begin position="104"/>
        <end position="125"/>
    </location>
</feature>
<name>A0A2H3DNU4_ARMGA</name>
<organism evidence="2 3">
    <name type="scientific">Armillaria gallica</name>
    <name type="common">Bulbous honey fungus</name>
    <name type="synonym">Armillaria bulbosa</name>
    <dbReference type="NCBI Taxonomy" id="47427"/>
    <lineage>
        <taxon>Eukaryota</taxon>
        <taxon>Fungi</taxon>
        <taxon>Dikarya</taxon>
        <taxon>Basidiomycota</taxon>
        <taxon>Agaricomycotina</taxon>
        <taxon>Agaricomycetes</taxon>
        <taxon>Agaricomycetidae</taxon>
        <taxon>Agaricales</taxon>
        <taxon>Marasmiineae</taxon>
        <taxon>Physalacriaceae</taxon>
        <taxon>Armillaria</taxon>
    </lineage>
</organism>
<sequence>MTLFISSRCRGSMRLAYIGLWPPWTQLWELTFCAPLLLSDVSFMSLEAIMASRAASGPTVVFLRFSWNQLHCILSSILSLWYSTLSRYMYLQMLSYPVTMRPVISVYIIVCLTSTQGIAPTLIIFRVASGQGRPEVSSLETQSSLHFQTSRGSTMKQRQMEERRVRCREIREDCTRVIWFSRASLKP</sequence>
<accession>A0A2H3DNU4</accession>
<keyword evidence="1" id="KW-0812">Transmembrane</keyword>
<evidence type="ECO:0000256" key="1">
    <source>
        <dbReference type="SAM" id="Phobius"/>
    </source>
</evidence>
<keyword evidence="1" id="KW-0472">Membrane</keyword>
<dbReference type="OrthoDB" id="3038148at2759"/>
<proteinExistence type="predicted"/>